<gene>
    <name evidence="1" type="ORF">FWK35_00036071</name>
</gene>
<organism evidence="1 2">
    <name type="scientific">Aphis craccivora</name>
    <name type="common">Cowpea aphid</name>
    <dbReference type="NCBI Taxonomy" id="307492"/>
    <lineage>
        <taxon>Eukaryota</taxon>
        <taxon>Metazoa</taxon>
        <taxon>Ecdysozoa</taxon>
        <taxon>Arthropoda</taxon>
        <taxon>Hexapoda</taxon>
        <taxon>Insecta</taxon>
        <taxon>Pterygota</taxon>
        <taxon>Neoptera</taxon>
        <taxon>Paraneoptera</taxon>
        <taxon>Hemiptera</taxon>
        <taxon>Sternorrhyncha</taxon>
        <taxon>Aphidomorpha</taxon>
        <taxon>Aphidoidea</taxon>
        <taxon>Aphididae</taxon>
        <taxon>Aphidini</taxon>
        <taxon>Aphis</taxon>
        <taxon>Aphis</taxon>
    </lineage>
</organism>
<sequence length="60" mass="7346">MQKFEQLINYTFNVVNRNNKTKLDFVYLLNSYDIIMVCEVKKINFPLRKPDSNKIKYQKR</sequence>
<accession>A0A6G0YTG8</accession>
<dbReference type="Proteomes" id="UP000478052">
    <property type="component" value="Unassembled WGS sequence"/>
</dbReference>
<dbReference type="EMBL" id="VUJU01002509">
    <property type="protein sequence ID" value="KAF0761036.1"/>
    <property type="molecule type" value="Genomic_DNA"/>
</dbReference>
<dbReference type="AlphaFoldDB" id="A0A6G0YTG8"/>
<comment type="caution">
    <text evidence="1">The sequence shown here is derived from an EMBL/GenBank/DDBJ whole genome shotgun (WGS) entry which is preliminary data.</text>
</comment>
<evidence type="ECO:0000313" key="1">
    <source>
        <dbReference type="EMBL" id="KAF0761036.1"/>
    </source>
</evidence>
<name>A0A6G0YTG8_APHCR</name>
<evidence type="ECO:0000313" key="2">
    <source>
        <dbReference type="Proteomes" id="UP000478052"/>
    </source>
</evidence>
<proteinExistence type="predicted"/>
<reference evidence="1 2" key="1">
    <citation type="submission" date="2019-08" db="EMBL/GenBank/DDBJ databases">
        <title>Whole genome of Aphis craccivora.</title>
        <authorList>
            <person name="Voronova N.V."/>
            <person name="Shulinski R.S."/>
            <person name="Bandarenka Y.V."/>
            <person name="Zhorov D.G."/>
            <person name="Warner D."/>
        </authorList>
    </citation>
    <scope>NUCLEOTIDE SEQUENCE [LARGE SCALE GENOMIC DNA]</scope>
    <source>
        <strain evidence="1">180601</strain>
        <tissue evidence="1">Whole Body</tissue>
    </source>
</reference>
<keyword evidence="2" id="KW-1185">Reference proteome</keyword>
<protein>
    <submittedName>
        <fullName evidence="1">Uncharacterized protein</fullName>
    </submittedName>
</protein>